<reference evidence="1 2" key="1">
    <citation type="submission" date="2019-08" db="EMBL/GenBank/DDBJ databases">
        <title>Complete genome sequence of Arcobacter acticola.</title>
        <authorList>
            <person name="Miller W."/>
        </authorList>
    </citation>
    <scope>NUCLEOTIDE SEQUENCE [LARGE SCALE GENOMIC DNA]</scope>
    <source>
        <strain evidence="1 2">KCTC 52212</strain>
    </source>
</reference>
<dbReference type="Proteomes" id="UP000503483">
    <property type="component" value="Chromosome"/>
</dbReference>
<gene>
    <name evidence="1" type="ORF">AACT_1073</name>
</gene>
<dbReference type="RefSeq" id="WP_172125688.1">
    <property type="nucleotide sequence ID" value="NZ_CP042652.1"/>
</dbReference>
<accession>A0A6M8EAE8</accession>
<sequence length="196" mass="23363">MMINSLINNKYFNNTEIKEICNYSKSEIIEIFEKESDYIIAIDEGEVEYVYIYNIIHSETLLIKWFYKNILEVDIHNIDLNKFKFNKVIVQSPQSKLNGDKDSKDNKIETSYLSYNLPLCNLEIFLNESSDETKQLFNFETLYIHSEGISKKEPETIDFNDEKFFEIYSNSELSIKKSFGEDLFNFIQFHYKKQII</sequence>
<proteinExistence type="predicted"/>
<name>A0A6M8EAE8_9BACT</name>
<keyword evidence="2" id="KW-1185">Reference proteome</keyword>
<protein>
    <submittedName>
        <fullName evidence="1">Uncharacterized protein</fullName>
    </submittedName>
</protein>
<dbReference type="KEGG" id="paco:AACT_1073"/>
<organism evidence="1 2">
    <name type="scientific">Arcobacter acticola</name>
    <dbReference type="NCBI Taxonomy" id="1849015"/>
    <lineage>
        <taxon>Bacteria</taxon>
        <taxon>Pseudomonadati</taxon>
        <taxon>Campylobacterota</taxon>
        <taxon>Epsilonproteobacteria</taxon>
        <taxon>Campylobacterales</taxon>
        <taxon>Arcobacteraceae</taxon>
        <taxon>Arcobacter</taxon>
    </lineage>
</organism>
<dbReference type="EMBL" id="CP042652">
    <property type="protein sequence ID" value="QKE28263.1"/>
    <property type="molecule type" value="Genomic_DNA"/>
</dbReference>
<evidence type="ECO:0000313" key="2">
    <source>
        <dbReference type="Proteomes" id="UP000503483"/>
    </source>
</evidence>
<dbReference type="AlphaFoldDB" id="A0A6M8EAE8"/>
<evidence type="ECO:0000313" key="1">
    <source>
        <dbReference type="EMBL" id="QKE28263.1"/>
    </source>
</evidence>